<sequence>MSPKWHRRLPATEMSFLHLKSKIEKEYEEVAHFSLQRLLTKIIPKSAGAETSLSISISSNMTYASNSPMHVSSTPPTSGIPHQ</sequence>
<reference evidence="1 2" key="1">
    <citation type="submission" date="2015-07" db="EMBL/GenBank/DDBJ databases">
        <title>Comparative genomics of the Sigatoka disease complex on banana suggests a link between parallel evolutionary changes in Pseudocercospora fijiensis and Pseudocercospora eumusae and increased virulence on the banana host.</title>
        <authorList>
            <person name="Chang T.-C."/>
            <person name="Salvucci A."/>
            <person name="Crous P.W."/>
            <person name="Stergiopoulos I."/>
        </authorList>
    </citation>
    <scope>NUCLEOTIDE SEQUENCE [LARGE SCALE GENOMIC DNA]</scope>
    <source>
        <strain evidence="1 2">CBS 116634</strain>
    </source>
</reference>
<comment type="caution">
    <text evidence="1">The sequence shown here is derived from an EMBL/GenBank/DDBJ whole genome shotgun (WGS) entry which is preliminary data.</text>
</comment>
<protein>
    <submittedName>
        <fullName evidence="1">Uncharacterized protein</fullName>
    </submittedName>
</protein>
<proteinExistence type="predicted"/>
<evidence type="ECO:0000313" key="1">
    <source>
        <dbReference type="EMBL" id="KXT16604.1"/>
    </source>
</evidence>
<organism evidence="1 2">
    <name type="scientific">Pseudocercospora musae</name>
    <dbReference type="NCBI Taxonomy" id="113226"/>
    <lineage>
        <taxon>Eukaryota</taxon>
        <taxon>Fungi</taxon>
        <taxon>Dikarya</taxon>
        <taxon>Ascomycota</taxon>
        <taxon>Pezizomycotina</taxon>
        <taxon>Dothideomycetes</taxon>
        <taxon>Dothideomycetidae</taxon>
        <taxon>Mycosphaerellales</taxon>
        <taxon>Mycosphaerellaceae</taxon>
        <taxon>Pseudocercospora</taxon>
    </lineage>
</organism>
<name>A0A139IPW9_9PEZI</name>
<dbReference type="EMBL" id="LFZO01000033">
    <property type="protein sequence ID" value="KXT16604.1"/>
    <property type="molecule type" value="Genomic_DNA"/>
</dbReference>
<dbReference type="AlphaFoldDB" id="A0A139IPW9"/>
<accession>A0A139IPW9</accession>
<keyword evidence="2" id="KW-1185">Reference proteome</keyword>
<evidence type="ECO:0000313" key="2">
    <source>
        <dbReference type="Proteomes" id="UP000073492"/>
    </source>
</evidence>
<dbReference type="Proteomes" id="UP000073492">
    <property type="component" value="Unassembled WGS sequence"/>
</dbReference>
<gene>
    <name evidence="1" type="ORF">AC579_6653</name>
</gene>